<comment type="caution">
    <text evidence="5">The sequence shown here is derived from an EMBL/GenBank/DDBJ whole genome shotgun (WGS) entry which is preliminary data.</text>
</comment>
<feature type="chain" id="PRO_5045788242" evidence="4">
    <location>
        <begin position="22"/>
        <end position="459"/>
    </location>
</feature>
<comment type="similarity">
    <text evidence="1">Belongs to the bacterial solute-binding protein 1 family.</text>
</comment>
<feature type="signal peptide" evidence="4">
    <location>
        <begin position="1"/>
        <end position="21"/>
    </location>
</feature>
<dbReference type="Pfam" id="PF01547">
    <property type="entry name" value="SBP_bac_1"/>
    <property type="match status" value="1"/>
</dbReference>
<evidence type="ECO:0000256" key="1">
    <source>
        <dbReference type="ARBA" id="ARBA00008520"/>
    </source>
</evidence>
<evidence type="ECO:0000256" key="4">
    <source>
        <dbReference type="SAM" id="SignalP"/>
    </source>
</evidence>
<dbReference type="PROSITE" id="PS51257">
    <property type="entry name" value="PROKAR_LIPOPROTEIN"/>
    <property type="match status" value="1"/>
</dbReference>
<dbReference type="PANTHER" id="PTHR43649:SF29">
    <property type="entry name" value="OSMOPROTECTIVE COMPOUNDS-BINDING PROTEIN GGTB"/>
    <property type="match status" value="1"/>
</dbReference>
<dbReference type="SUPFAM" id="SSF53850">
    <property type="entry name" value="Periplasmic binding protein-like II"/>
    <property type="match status" value="1"/>
</dbReference>
<gene>
    <name evidence="5" type="ORF">PghCCS26_48940</name>
</gene>
<sequence length="459" mass="49083">MKKSTLLTATLLAAFTMVASACGSDNNGGNNTPASTEASQEPAATTEATPTPAAKDVTLSLRHTQIKETSKNRLKILEDVVKKTQDENPGLTFKLEGIDEVVNRDQKLKAEMTAGNPPDIFEVFGGADLNLYVKAGRMLDLTPIIEELGIKDKFASLDEFTVDGKVYGLPFGGYSEGIFYNKKIFSDLGLSVPTSWDQLLETADKIKAAGITPLGLAAKDGWVNGMLWNTVMERNVGIDAINKLVTGETKWTDEGFIKGFTDYATLVNKDYFTKGALGLAYADQGAQLLSGKAAMVFTGSWDANRFTGDEAGDLKGQIGYFNFPSIAGGAGDQTSINASYSNGFGFSANLNEDQVAMVKKFIANFYSEEIQKRTLLEDKVLPSMKLSDLSGVDPLISDVLTVMANASTSWKAYDAIVQPAVGAVVNVGLQELIGKVSKPEKVAKDIQAAQDKANAAAAK</sequence>
<evidence type="ECO:0000313" key="6">
    <source>
        <dbReference type="Proteomes" id="UP001285921"/>
    </source>
</evidence>
<protein>
    <submittedName>
        <fullName evidence="5">ABC transporter substrate-binding protein</fullName>
    </submittedName>
</protein>
<proteinExistence type="inferred from homology"/>
<feature type="region of interest" description="Disordered" evidence="3">
    <location>
        <begin position="28"/>
        <end position="54"/>
    </location>
</feature>
<reference evidence="5 6" key="1">
    <citation type="submission" date="2023-05" db="EMBL/GenBank/DDBJ databases">
        <title>Draft genome of Paenibacillus sp. CCS26.</title>
        <authorList>
            <person name="Akita H."/>
            <person name="Shinto Y."/>
            <person name="Kimura Z."/>
        </authorList>
    </citation>
    <scope>NUCLEOTIDE SEQUENCE [LARGE SCALE GENOMIC DNA]</scope>
    <source>
        <strain evidence="5 6">CCS26</strain>
    </source>
</reference>
<evidence type="ECO:0000256" key="3">
    <source>
        <dbReference type="SAM" id="MobiDB-lite"/>
    </source>
</evidence>
<keyword evidence="4" id="KW-0732">Signal</keyword>
<feature type="compositionally biased region" description="Low complexity" evidence="3">
    <location>
        <begin position="33"/>
        <end position="54"/>
    </location>
</feature>
<dbReference type="Gene3D" id="3.40.190.10">
    <property type="entry name" value="Periplasmic binding protein-like II"/>
    <property type="match status" value="2"/>
</dbReference>
<dbReference type="EMBL" id="BTCL01000022">
    <property type="protein sequence ID" value="GMK47764.1"/>
    <property type="molecule type" value="Genomic_DNA"/>
</dbReference>
<accession>A0ABQ6NTA6</accession>
<dbReference type="InterPro" id="IPR050490">
    <property type="entry name" value="Bact_solute-bd_prot1"/>
</dbReference>
<dbReference type="InterPro" id="IPR006059">
    <property type="entry name" value="SBP"/>
</dbReference>
<name>A0ABQ6NTA6_9BACL</name>
<evidence type="ECO:0000313" key="5">
    <source>
        <dbReference type="EMBL" id="GMK47764.1"/>
    </source>
</evidence>
<dbReference type="Proteomes" id="UP001285921">
    <property type="component" value="Unassembled WGS sequence"/>
</dbReference>
<organism evidence="5 6">
    <name type="scientific">Paenibacillus glycanilyticus</name>
    <dbReference type="NCBI Taxonomy" id="126569"/>
    <lineage>
        <taxon>Bacteria</taxon>
        <taxon>Bacillati</taxon>
        <taxon>Bacillota</taxon>
        <taxon>Bacilli</taxon>
        <taxon>Bacillales</taxon>
        <taxon>Paenibacillaceae</taxon>
        <taxon>Paenibacillus</taxon>
    </lineage>
</organism>
<dbReference type="RefSeq" id="WP_317981647.1">
    <property type="nucleotide sequence ID" value="NZ_BTCL01000022.1"/>
</dbReference>
<dbReference type="PANTHER" id="PTHR43649">
    <property type="entry name" value="ARABINOSE-BINDING PROTEIN-RELATED"/>
    <property type="match status" value="1"/>
</dbReference>
<keyword evidence="6" id="KW-1185">Reference proteome</keyword>
<evidence type="ECO:0000256" key="2">
    <source>
        <dbReference type="ARBA" id="ARBA00022448"/>
    </source>
</evidence>
<keyword evidence="2" id="KW-0813">Transport</keyword>